<gene>
    <name evidence="1" type="ORF">E2N93_09675</name>
</gene>
<accession>A0ABT0NK16</accession>
<evidence type="ECO:0000313" key="1">
    <source>
        <dbReference type="EMBL" id="MCL3788262.1"/>
    </source>
</evidence>
<keyword evidence="2" id="KW-1185">Reference proteome</keyword>
<proteinExistence type="predicted"/>
<comment type="caution">
    <text evidence="1">The sequence shown here is derived from an EMBL/GenBank/DDBJ whole genome shotgun (WGS) entry which is preliminary data.</text>
</comment>
<dbReference type="EMBL" id="SNUZ01000013">
    <property type="protein sequence ID" value="MCL3788262.1"/>
    <property type="molecule type" value="Genomic_DNA"/>
</dbReference>
<dbReference type="RefSeq" id="WP_249377144.1">
    <property type="nucleotide sequence ID" value="NZ_SNUZ01000013.1"/>
</dbReference>
<sequence length="539" mass="60303">MADSTFTIFYSWQSDLPNSTTRGLIESSIEAAVRSLRDTVSVYADRDTQGVTGSPDIVQTIFSKIDESDVFVADVTSVATYHPLDKDGNETDRLKATPNANVMIELGYATQVVGWDNIICIMNDDYNHDGEIPFDIEHHRLTHFSLLGREKSEVRKQLRDIIADTVMNVMENGKRVRPQFSNISIGSWSGEAKAVSKNLIPYNVYASGAAKSIKEVMLDTIRMLLENIQNAKVRNVDELPPVEEIAPEKKSVQGKTIITKDGIELTPLPSKVLLDFNKWSPVVIQEKEKTDTIAQIMAYLGIEVGMEIFDFGGLRRKPSMIPGFGSEYDGTDEEKQKYDDYVEMVATIARIQMLETYFKTFDGVILLPLAAQNESSISDSDITISIQIENSTAEAIYPTAELICDDLKGVEGYVYEEGLVEMALAQNNTVDIKNSRDDRLWGMEDQRGEMDAMLRSGINGQPRYTEEDYVRELSRYIASPEAGNSEVYSFHIPSLHAKESKWLSRMIILRPLKDTIQLSYSIKSSSSNGDLAGTLELTV</sequence>
<evidence type="ECO:0000313" key="2">
    <source>
        <dbReference type="Proteomes" id="UP001056693"/>
    </source>
</evidence>
<dbReference type="Proteomes" id="UP001056693">
    <property type="component" value="Unassembled WGS sequence"/>
</dbReference>
<reference evidence="1 2" key="1">
    <citation type="submission" date="2019-03" db="EMBL/GenBank/DDBJ databases">
        <authorList>
            <person name="Molinero N."/>
            <person name="Sanchez B."/>
            <person name="Walker A."/>
            <person name="Duncan S."/>
            <person name="Delgado S."/>
            <person name="Margolles A."/>
        </authorList>
    </citation>
    <scope>NUCLEOTIDE SEQUENCE [LARGE SCALE GENOMIC DNA]</scope>
    <source>
        <strain evidence="1 2">IPLA60002</strain>
    </source>
</reference>
<name>A0ABT0NK16_9FIRM</name>
<organism evidence="1 2">
    <name type="scientific">Ruminococcus bromii</name>
    <dbReference type="NCBI Taxonomy" id="40518"/>
    <lineage>
        <taxon>Bacteria</taxon>
        <taxon>Bacillati</taxon>
        <taxon>Bacillota</taxon>
        <taxon>Clostridia</taxon>
        <taxon>Eubacteriales</taxon>
        <taxon>Oscillospiraceae</taxon>
        <taxon>Ruminococcus</taxon>
    </lineage>
</organism>
<protein>
    <submittedName>
        <fullName evidence="1">Uncharacterized protein</fullName>
    </submittedName>
</protein>